<dbReference type="PDB" id="5M00">
    <property type="method" value="X-ray"/>
    <property type="resolution" value="1.95 A"/>
    <property type="chains" value="G=135-220"/>
</dbReference>
<feature type="signal peptide" evidence="7">
    <location>
        <begin position="1"/>
        <end position="20"/>
    </location>
</feature>
<dbReference type="GO" id="GO:0002250">
    <property type="term" value="P:adaptive immune response"/>
    <property type="evidence" value="ECO:0007669"/>
    <property type="project" value="UniProtKB-KW"/>
</dbReference>
<keyword evidence="10" id="KW-0002">3D-structure</keyword>
<dbReference type="InterPro" id="IPR051287">
    <property type="entry name" value="TCR_variable_region"/>
</dbReference>
<dbReference type="FunFam" id="2.60.40.10:FF:001318">
    <property type="entry name" value="T cell receptor alpha constant"/>
    <property type="match status" value="1"/>
</dbReference>
<evidence type="ECO:0000256" key="3">
    <source>
        <dbReference type="ARBA" id="ARBA00023130"/>
    </source>
</evidence>
<dbReference type="Pfam" id="PF09291">
    <property type="entry name" value="DUF1968"/>
    <property type="match status" value="1"/>
</dbReference>
<organism evidence="9">
    <name type="scientific">Mus musculus</name>
    <name type="common">Mouse</name>
    <dbReference type="NCBI Taxonomy" id="10090"/>
    <lineage>
        <taxon>Eukaryota</taxon>
        <taxon>Metazoa</taxon>
        <taxon>Chordata</taxon>
        <taxon>Craniata</taxon>
        <taxon>Vertebrata</taxon>
        <taxon>Euteleostomi</taxon>
        <taxon>Mammalia</taxon>
        <taxon>Eutheria</taxon>
        <taxon>Euarchontoglires</taxon>
        <taxon>Glires</taxon>
        <taxon>Rodentia</taxon>
        <taxon>Myomorpha</taxon>
        <taxon>Muroidea</taxon>
        <taxon>Muridae</taxon>
        <taxon>Murinae</taxon>
        <taxon>Mus</taxon>
        <taxon>Mus</taxon>
    </lineage>
</organism>
<dbReference type="SMR" id="Q6PIR9"/>
<dbReference type="PROSITE" id="PS50835">
    <property type="entry name" value="IG_LIKE"/>
    <property type="match status" value="1"/>
</dbReference>
<evidence type="ECO:0000256" key="4">
    <source>
        <dbReference type="ARBA" id="ARBA00023170"/>
    </source>
</evidence>
<protein>
    <recommendedName>
        <fullName evidence="8">Ig-like domain-containing protein</fullName>
    </recommendedName>
</protein>
<feature type="domain" description="Ig-like" evidence="8">
    <location>
        <begin position="5"/>
        <end position="113"/>
    </location>
</feature>
<reference evidence="9" key="1">
    <citation type="journal article" date="2004" name="Genome Res.">
        <title>The status, quality, and expansion of the NIH full-length cDNA project: the Mammalian Gene Collection (MGC).</title>
        <authorList>
            <consortium name="The MGC Project Team"/>
            <person name="Gerhard D.S."/>
            <person name="Wagner L."/>
            <person name="Feingold E.A."/>
            <person name="Shenmen C.M."/>
            <person name="Grouse L.H."/>
            <person name="Schuler G."/>
            <person name="Klein S.L."/>
            <person name="Old S."/>
            <person name="Rasooly R."/>
            <person name="Good P."/>
            <person name="Guyer M."/>
            <person name="Peck A.M."/>
            <person name="Derge J.G."/>
            <person name="Lipman D."/>
            <person name="Collins F.S."/>
            <person name="Jang W."/>
            <person name="Sherry S."/>
            <person name="Feolo M."/>
            <person name="Misquitta L."/>
            <person name="Lee E."/>
            <person name="Rotmistrovsky K."/>
            <person name="Greenhut S.F."/>
            <person name="Schaefer C.F."/>
            <person name="Buetow K."/>
            <person name="Bonner T.I."/>
            <person name="Haussler D."/>
            <person name="Kent J."/>
            <person name="Kiekhaus M."/>
            <person name="Furey T."/>
            <person name="Brent M."/>
            <person name="Prange C."/>
            <person name="Schreiber K."/>
            <person name="Shapiro N."/>
            <person name="Bhat N.K."/>
            <person name="Hopkins R.F."/>
            <person name="Hsie F."/>
            <person name="Driscoll T."/>
            <person name="Soares M.B."/>
            <person name="Casavant T.L."/>
            <person name="Scheetz T.E."/>
            <person name="Brown-stein M.J."/>
            <person name="Usdin T.B."/>
            <person name="Toshiyuki S."/>
            <person name="Carninci P."/>
            <person name="Piao Y."/>
            <person name="Dudekula D.B."/>
            <person name="Ko M.S."/>
            <person name="Kawakami K."/>
            <person name="Suzuki Y."/>
            <person name="Sugano S."/>
            <person name="Gruber C.E."/>
            <person name="Smith M.R."/>
            <person name="Simmons B."/>
            <person name="Moore T."/>
            <person name="Waterman R."/>
            <person name="Johnson S.L."/>
            <person name="Ruan Y."/>
            <person name="Wei C.L."/>
            <person name="Mathavan S."/>
            <person name="Gunaratne P.H."/>
            <person name="Wu J."/>
            <person name="Garcia A.M."/>
            <person name="Hulyk S.W."/>
            <person name="Fuh E."/>
            <person name="Yuan Y."/>
            <person name="Sneed A."/>
            <person name="Kowis C."/>
            <person name="Hodgson A."/>
            <person name="Muzny D.M."/>
            <person name="McPherson J."/>
            <person name="Gibbs R.A."/>
            <person name="Fahey J."/>
            <person name="Helton E."/>
            <person name="Ketteman M."/>
            <person name="Madan A."/>
            <person name="Rodrigues S."/>
            <person name="Sanchez A."/>
            <person name="Whiting M."/>
            <person name="Madari A."/>
            <person name="Young A.C."/>
            <person name="Wetherby K.D."/>
            <person name="Granite S.J."/>
            <person name="Kwong P.N."/>
            <person name="Brinkley C.P."/>
            <person name="Pearson R.L."/>
            <person name="Bouffard G.G."/>
            <person name="Blakesly R.W."/>
            <person name="Green E.D."/>
            <person name="Dickson M.C."/>
            <person name="Rodriguez A.C."/>
            <person name="Grimwood J."/>
            <person name="Schmutz J."/>
            <person name="Myers R.M."/>
            <person name="Butterfield Y.S."/>
            <person name="Griffith M."/>
            <person name="Griffith O.L."/>
            <person name="Krzywinski M.I."/>
            <person name="Liao N."/>
            <person name="Morin R."/>
            <person name="Morrin R."/>
            <person name="Palmquist D."/>
            <person name="Petrescu A.S."/>
            <person name="Skalska U."/>
            <person name="Smailus D.E."/>
            <person name="Stott J.M."/>
            <person name="Schnerch A."/>
            <person name="Schein J.E."/>
            <person name="Jones S.J."/>
            <person name="Holt R.A."/>
            <person name="Baross A."/>
            <person name="Marra M.A."/>
            <person name="Clifton S."/>
            <person name="Makowski K.A."/>
            <person name="Bosak S."/>
            <person name="Malek J."/>
        </authorList>
    </citation>
    <scope>NUCLEOTIDE SEQUENCE [LARGE SCALE MRNA]</scope>
    <source>
        <strain evidence="9">FVB/N</strain>
        <tissue evidence="9">Salivary gland</tissue>
    </source>
</reference>
<dbReference type="CDD" id="cd07688">
    <property type="entry name" value="IgC_TCR_alpha"/>
    <property type="match status" value="1"/>
</dbReference>
<dbReference type="InterPro" id="IPR003599">
    <property type="entry name" value="Ig_sub"/>
</dbReference>
<dbReference type="GO" id="GO:0042101">
    <property type="term" value="C:T cell receptor complex"/>
    <property type="evidence" value="ECO:0007669"/>
    <property type="project" value="UniProtKB-KW"/>
</dbReference>
<dbReference type="InterPro" id="IPR015370">
    <property type="entry name" value="TCR_alpha_C"/>
</dbReference>
<keyword evidence="4" id="KW-0675">Receptor</keyword>
<evidence type="ECO:0000256" key="2">
    <source>
        <dbReference type="ARBA" id="ARBA00022859"/>
    </source>
</evidence>
<evidence type="ECO:0000256" key="6">
    <source>
        <dbReference type="ARBA" id="ARBA00043266"/>
    </source>
</evidence>
<dbReference type="EMBL" id="BC030392">
    <property type="protein sequence ID" value="AAH30392.1"/>
    <property type="molecule type" value="mRNA"/>
</dbReference>
<keyword evidence="5" id="KW-0393">Immunoglobulin domain</keyword>
<evidence type="ECO:0000256" key="1">
    <source>
        <dbReference type="ARBA" id="ARBA00022729"/>
    </source>
</evidence>
<evidence type="ECO:0000256" key="7">
    <source>
        <dbReference type="SAM" id="SignalP"/>
    </source>
</evidence>
<evidence type="ECO:0000313" key="9">
    <source>
        <dbReference type="EMBL" id="AAH30392.1"/>
    </source>
</evidence>
<dbReference type="SMART" id="SM00409">
    <property type="entry name" value="IG"/>
    <property type="match status" value="1"/>
</dbReference>
<dbReference type="SUPFAM" id="SSF48726">
    <property type="entry name" value="Immunoglobulin"/>
    <property type="match status" value="2"/>
</dbReference>
<keyword evidence="1 7" id="KW-0732">Signal</keyword>
<reference evidence="10" key="2">
    <citation type="submission" date="2016-10" db="PDB data bank">
        <title>Thernary complexes of TCR P14 give insights into the mechanisms behind reestablishment of CTL responses against a viral escape mutant.</title>
        <authorList>
            <person name="Allerbring E."/>
            <person name="Duru A."/>
            <person name="Sun R."/>
            <person name="Han X."/>
            <person name="Uchtenhagen H."/>
            <person name="Madhurantakam C."/>
            <person name="Popov A."/>
            <person name="Markova N."/>
            <person name="Talyzina A."/>
            <person name="Nygren P.A."/>
            <person name="Sandalova T."/>
            <person name="Achour A."/>
        </authorList>
    </citation>
    <scope>X-RAY CRYSTALLOGRAPHY (1.95 ANGSTROMS) OF 135-220</scope>
    <scope>DISULFIDE BONDS</scope>
</reference>
<dbReference type="PANTHER" id="PTHR19367:SF34">
    <property type="entry name" value="IG-LIKE DOMAIN-CONTAINING PROTEIN"/>
    <property type="match status" value="1"/>
</dbReference>
<keyword evidence="6" id="KW-1279">T cell receptor</keyword>
<accession>Q6PIR9</accession>
<dbReference type="AlphaFoldDB" id="Q6PIR9"/>
<evidence type="ECO:0007829" key="10">
    <source>
        <dbReference type="PDB" id="5M00"/>
    </source>
</evidence>
<feature type="chain" id="PRO_5004278162" description="Ig-like domain-containing protein" evidence="7">
    <location>
        <begin position="21"/>
        <end position="270"/>
    </location>
</feature>
<feature type="disulfide bond" evidence="10">
    <location>
        <begin position="156"/>
        <end position="206"/>
    </location>
</feature>
<dbReference type="InterPro" id="IPR013106">
    <property type="entry name" value="Ig_V-set"/>
</dbReference>
<name>Q6PIR9_MOUSE</name>
<evidence type="ECO:0000259" key="8">
    <source>
        <dbReference type="PROSITE" id="PS50835"/>
    </source>
</evidence>
<keyword evidence="3" id="KW-1064">Adaptive immunity</keyword>
<sequence>MNSSPGFMTVMLLIFTMAQGDSVTQTEGQVALSEEDFLTIHCNYSASGYPALFWYVQYPGEGPQFLFRASRDKEKGSSRGFEATYNKEATSFHLQKASVQESDSAVYYCALRNYGGSGNKLIFGTGTLLSVKPNIQNPEPAVYQLKDPRSQDSTLCLFTDFDSQINVPKTMESGTFITDKTVLDMKAMDSKSNGAIAWSNQTSFTCQDIFKETNATYPSSDVPCDATLTEKSFETDMNLNFQNLSVMGLRILLLKVAGFNLLMTLRLWSS</sequence>
<dbReference type="Pfam" id="PF07686">
    <property type="entry name" value="V-set"/>
    <property type="match status" value="1"/>
</dbReference>
<dbReference type="PANTHER" id="PTHR19367">
    <property type="entry name" value="T-CELL RECEPTOR ALPHA CHAIN V REGION"/>
    <property type="match status" value="1"/>
</dbReference>
<dbReference type="InterPro" id="IPR013783">
    <property type="entry name" value="Ig-like_fold"/>
</dbReference>
<keyword evidence="2" id="KW-0391">Immunity</keyword>
<dbReference type="CDD" id="cd04983">
    <property type="entry name" value="IgV_TCR_alpha"/>
    <property type="match status" value="1"/>
</dbReference>
<evidence type="ECO:0000256" key="5">
    <source>
        <dbReference type="ARBA" id="ARBA00023319"/>
    </source>
</evidence>
<dbReference type="InterPro" id="IPR036179">
    <property type="entry name" value="Ig-like_dom_sf"/>
</dbReference>
<proteinExistence type="evidence at protein level"/>
<dbReference type="Gene3D" id="2.60.40.10">
    <property type="entry name" value="Immunoglobulins"/>
    <property type="match status" value="2"/>
</dbReference>
<dbReference type="SMART" id="SM00406">
    <property type="entry name" value="IGv"/>
    <property type="match status" value="1"/>
</dbReference>
<dbReference type="InterPro" id="IPR007110">
    <property type="entry name" value="Ig-like_dom"/>
</dbReference>